<evidence type="ECO:0000313" key="2">
    <source>
        <dbReference type="EMBL" id="OZC34540.1"/>
    </source>
</evidence>
<organism evidence="1 3">
    <name type="scientific">Marinobacter vinifirmus</name>
    <dbReference type="NCBI Taxonomy" id="355591"/>
    <lineage>
        <taxon>Bacteria</taxon>
        <taxon>Pseudomonadati</taxon>
        <taxon>Pseudomonadota</taxon>
        <taxon>Gammaproteobacteria</taxon>
        <taxon>Pseudomonadales</taxon>
        <taxon>Marinobacteraceae</taxon>
        <taxon>Marinobacter</taxon>
    </lineage>
</organism>
<reference evidence="1 3" key="1">
    <citation type="submission" date="2017-06" db="EMBL/GenBank/DDBJ databases">
        <title>Draft genome sequence of the halophilic bacterium Marinobacter vinifirmus FB1.</title>
        <authorList>
            <person name="Stepanov V.G."/>
            <person name="Roberts D.J."/>
            <person name="Fox G.E."/>
        </authorList>
    </citation>
    <scope>NUCLEOTIDE SEQUENCE [LARGE SCALE GENOMIC DNA]</scope>
    <source>
        <strain evidence="1 3">FB1</strain>
    </source>
</reference>
<proteinExistence type="predicted"/>
<dbReference type="EMBL" id="NEFY01000042">
    <property type="protein sequence ID" value="OZC34514.1"/>
    <property type="molecule type" value="Genomic_DNA"/>
</dbReference>
<dbReference type="RefSeq" id="WP_208618806.1">
    <property type="nucleotide sequence ID" value="NZ_NEFY01000039.1"/>
</dbReference>
<accession>A0A7Z1DR93</accession>
<keyword evidence="3" id="KW-1185">Reference proteome</keyword>
<evidence type="ECO:0000313" key="1">
    <source>
        <dbReference type="EMBL" id="OZC34514.1"/>
    </source>
</evidence>
<sequence length="146" mass="16972">ALNVSRGTMHTLNTFLFGDPEDWSREKVFDLVRDYFSKDADVEFSEEEVPFGNIPPKLRVGFGDYFFKVSVIEDKTINESISHIKEITGENIESQKELLCEFRTTFSNDKDSDFDHIAISMYQFLENLPFSLVYDDSHKKVILKNI</sequence>
<comment type="caution">
    <text evidence="1">The sequence shown here is derived from an EMBL/GenBank/DDBJ whole genome shotgun (WGS) entry which is preliminary data.</text>
</comment>
<dbReference type="Proteomes" id="UP000216984">
    <property type="component" value="Unassembled WGS sequence"/>
</dbReference>
<dbReference type="EMBL" id="NEFY01000039">
    <property type="protein sequence ID" value="OZC34540.1"/>
    <property type="molecule type" value="Genomic_DNA"/>
</dbReference>
<feature type="non-terminal residue" evidence="1">
    <location>
        <position position="1"/>
    </location>
</feature>
<gene>
    <name evidence="2" type="ORF">B9Q17_05865</name>
    <name evidence="1" type="ORF">B9Q17_05935</name>
</gene>
<protein>
    <submittedName>
        <fullName evidence="1">Uncharacterized protein</fullName>
    </submittedName>
</protein>
<dbReference type="AlphaFoldDB" id="A0A7Z1DR93"/>
<name>A0A7Z1DR93_9GAMM</name>
<evidence type="ECO:0000313" key="3">
    <source>
        <dbReference type="Proteomes" id="UP000216984"/>
    </source>
</evidence>